<protein>
    <submittedName>
        <fullName evidence="1">Uncharacterized protein</fullName>
    </submittedName>
</protein>
<proteinExistence type="predicted"/>
<organism evidence="1">
    <name type="scientific">marine sediment metagenome</name>
    <dbReference type="NCBI Taxonomy" id="412755"/>
    <lineage>
        <taxon>unclassified sequences</taxon>
        <taxon>metagenomes</taxon>
        <taxon>ecological metagenomes</taxon>
    </lineage>
</organism>
<name>X1QIA3_9ZZZZ</name>
<reference evidence="1" key="1">
    <citation type="journal article" date="2014" name="Front. Microbiol.">
        <title>High frequency of phylogenetically diverse reductive dehalogenase-homologous genes in deep subseafloor sedimentary metagenomes.</title>
        <authorList>
            <person name="Kawai M."/>
            <person name="Futagami T."/>
            <person name="Toyoda A."/>
            <person name="Takaki Y."/>
            <person name="Nishi S."/>
            <person name="Hori S."/>
            <person name="Arai W."/>
            <person name="Tsubouchi T."/>
            <person name="Morono Y."/>
            <person name="Uchiyama I."/>
            <person name="Ito T."/>
            <person name="Fujiyama A."/>
            <person name="Inagaki F."/>
            <person name="Takami H."/>
        </authorList>
    </citation>
    <scope>NUCLEOTIDE SEQUENCE</scope>
    <source>
        <strain evidence="1">Expedition CK06-06</strain>
    </source>
</reference>
<accession>X1QIA3</accession>
<evidence type="ECO:0000313" key="1">
    <source>
        <dbReference type="EMBL" id="GAI42984.1"/>
    </source>
</evidence>
<gene>
    <name evidence="1" type="ORF">S06H3_50402</name>
</gene>
<feature type="non-terminal residue" evidence="1">
    <location>
        <position position="108"/>
    </location>
</feature>
<comment type="caution">
    <text evidence="1">The sequence shown here is derived from an EMBL/GenBank/DDBJ whole genome shotgun (WGS) entry which is preliminary data.</text>
</comment>
<sequence>MVNVSVEDVHDVINVSSPDVPDAKVLKMIKRAEVTLELELGKEIDYKDCTDAEKEFITVLAAVYAVCYLTGGSAVGLSFTIGDQNVSVVSKAPPLDILQSELERILNG</sequence>
<dbReference type="AlphaFoldDB" id="X1QIA3"/>
<dbReference type="EMBL" id="BARV01031913">
    <property type="protein sequence ID" value="GAI42984.1"/>
    <property type="molecule type" value="Genomic_DNA"/>
</dbReference>